<dbReference type="GO" id="GO:0003677">
    <property type="term" value="F:DNA binding"/>
    <property type="evidence" value="ECO:0007669"/>
    <property type="project" value="InterPro"/>
</dbReference>
<reference evidence="2 3" key="1">
    <citation type="submission" date="2019-03" db="EMBL/GenBank/DDBJ databases">
        <title>Genomic Encyclopedia of Archaeal and Bacterial Type Strains, Phase II (KMG-II): from individual species to whole genera.</title>
        <authorList>
            <person name="Goeker M."/>
        </authorList>
    </citation>
    <scope>NUCLEOTIDE SEQUENCE [LARGE SCALE GENOMIC DNA]</scope>
    <source>
        <strain evidence="2 3">DSM 24425</strain>
    </source>
</reference>
<dbReference type="GO" id="GO:0004521">
    <property type="term" value="F:RNA endonuclease activity"/>
    <property type="evidence" value="ECO:0007669"/>
    <property type="project" value="TreeGrafter"/>
</dbReference>
<dbReference type="RefSeq" id="WP_132527626.1">
    <property type="nucleotide sequence ID" value="NZ_SMFV01000006.1"/>
</dbReference>
<dbReference type="PANTHER" id="PTHR33988">
    <property type="entry name" value="ENDORIBONUCLEASE MAZF-RELATED"/>
    <property type="match status" value="1"/>
</dbReference>
<dbReference type="Gene3D" id="2.30.30.110">
    <property type="match status" value="1"/>
</dbReference>
<dbReference type="PANTHER" id="PTHR33988:SF2">
    <property type="entry name" value="ENDORIBONUCLEASE MAZF"/>
    <property type="match status" value="1"/>
</dbReference>
<keyword evidence="1" id="KW-0378">Hydrolase</keyword>
<dbReference type="InterPro" id="IPR003477">
    <property type="entry name" value="PemK-like"/>
</dbReference>
<dbReference type="InterPro" id="IPR011067">
    <property type="entry name" value="Plasmid_toxin/cell-grow_inhib"/>
</dbReference>
<dbReference type="OrthoDB" id="9808744at2"/>
<dbReference type="SUPFAM" id="SSF50118">
    <property type="entry name" value="Cell growth inhibitor/plasmid maintenance toxic component"/>
    <property type="match status" value="1"/>
</dbReference>
<organism evidence="2 3">
    <name type="scientific">Phorcysia thermohydrogeniphila</name>
    <dbReference type="NCBI Taxonomy" id="936138"/>
    <lineage>
        <taxon>Bacteria</taxon>
        <taxon>Pseudomonadati</taxon>
        <taxon>Aquificota</taxon>
        <taxon>Aquificia</taxon>
        <taxon>Desulfurobacteriales</taxon>
        <taxon>Desulfurobacteriaceae</taxon>
        <taxon>Phorcysia</taxon>
    </lineage>
</organism>
<protein>
    <recommendedName>
        <fullName evidence="1">mRNA interferase</fullName>
        <ecNumber evidence="1">3.1.-.-</ecNumber>
    </recommendedName>
</protein>
<evidence type="ECO:0000313" key="2">
    <source>
        <dbReference type="EMBL" id="TCK02920.1"/>
    </source>
</evidence>
<comment type="caution">
    <text evidence="2">The sequence shown here is derived from an EMBL/GenBank/DDBJ whole genome shotgun (WGS) entry which is preliminary data.</text>
</comment>
<evidence type="ECO:0000313" key="3">
    <source>
        <dbReference type="Proteomes" id="UP000295777"/>
    </source>
</evidence>
<name>A0A4R1G8N5_9BACT</name>
<keyword evidence="3" id="KW-1185">Reference proteome</keyword>
<evidence type="ECO:0000256" key="1">
    <source>
        <dbReference type="PIRNR" id="PIRNR033490"/>
    </source>
</evidence>
<keyword evidence="1" id="KW-0255">Endonuclease</keyword>
<accession>A0A4R1G8N5</accession>
<dbReference type="EC" id="3.1.-.-" evidence="1"/>
<dbReference type="GO" id="GO:0016787">
    <property type="term" value="F:hydrolase activity"/>
    <property type="evidence" value="ECO:0007669"/>
    <property type="project" value="UniProtKB-KW"/>
</dbReference>
<dbReference type="GO" id="GO:0016075">
    <property type="term" value="P:rRNA catabolic process"/>
    <property type="evidence" value="ECO:0007669"/>
    <property type="project" value="TreeGrafter"/>
</dbReference>
<gene>
    <name evidence="2" type="ORF">CLV27_1635</name>
</gene>
<dbReference type="PIRSF" id="PIRSF033490">
    <property type="entry name" value="MazF"/>
    <property type="match status" value="1"/>
</dbReference>
<proteinExistence type="inferred from homology"/>
<keyword evidence="1" id="KW-0540">Nuclease</keyword>
<dbReference type="Proteomes" id="UP000295777">
    <property type="component" value="Unassembled WGS sequence"/>
</dbReference>
<dbReference type="AlphaFoldDB" id="A0A4R1G8N5"/>
<dbReference type="Pfam" id="PF02452">
    <property type="entry name" value="PemK_toxin"/>
    <property type="match status" value="1"/>
</dbReference>
<sequence>MELVRGNIYLAKLSPTKGAEPGKVRPVVIIQRQEILENYPTVLVAPITSNLKGKYPMRLFIKARERLEKDSAVMIDQIRAIDLSRVVPERIASLTREEMKKLEKAICFFIGADDFDGYIL</sequence>
<comment type="similarity">
    <text evidence="1">Belongs to the PemK/MazF family.</text>
</comment>
<dbReference type="EMBL" id="SMFV01000006">
    <property type="protein sequence ID" value="TCK02920.1"/>
    <property type="molecule type" value="Genomic_DNA"/>
</dbReference>
<dbReference type="GO" id="GO:0006402">
    <property type="term" value="P:mRNA catabolic process"/>
    <property type="evidence" value="ECO:0007669"/>
    <property type="project" value="TreeGrafter"/>
</dbReference>
<comment type="function">
    <text evidence="1">Toxic component of a type II toxin-antitoxin (TA) system.</text>
</comment>